<evidence type="ECO:0000313" key="1">
    <source>
        <dbReference type="EMBL" id="TFB01143.1"/>
    </source>
</evidence>
<accession>A0ABY2GYU8</accession>
<dbReference type="RefSeq" id="XP_073557344.1">
    <property type="nucleotide sequence ID" value="XM_073704143.1"/>
</dbReference>
<evidence type="ECO:0000313" key="2">
    <source>
        <dbReference type="Proteomes" id="UP001642720"/>
    </source>
</evidence>
<gene>
    <name evidence="1" type="ORF">CCMA1212_006955</name>
</gene>
<dbReference type="GeneID" id="300578593"/>
<organism evidence="1 2">
    <name type="scientific">Trichoderma ghanense</name>
    <dbReference type="NCBI Taxonomy" id="65468"/>
    <lineage>
        <taxon>Eukaryota</taxon>
        <taxon>Fungi</taxon>
        <taxon>Dikarya</taxon>
        <taxon>Ascomycota</taxon>
        <taxon>Pezizomycotina</taxon>
        <taxon>Sordariomycetes</taxon>
        <taxon>Hypocreomycetidae</taxon>
        <taxon>Hypocreales</taxon>
        <taxon>Hypocreaceae</taxon>
        <taxon>Trichoderma</taxon>
    </lineage>
</organism>
<reference evidence="1 2" key="1">
    <citation type="submission" date="2018-01" db="EMBL/GenBank/DDBJ databases">
        <title>Genome characterization of the sugarcane-associated fungus Trichoderma ghanense CCMA-1212 and their application in lignocelulose bioconversion.</title>
        <authorList>
            <person name="Steindorff A.S."/>
            <person name="Mendes T.D."/>
            <person name="Vilela E.S.D."/>
            <person name="Rodrigues D.S."/>
            <person name="Formighieri E.F."/>
            <person name="Melo I.S."/>
            <person name="Favaro L.C.L."/>
        </authorList>
    </citation>
    <scope>NUCLEOTIDE SEQUENCE [LARGE SCALE GENOMIC DNA]</scope>
    <source>
        <strain evidence="1 2">CCMA-1212</strain>
    </source>
</reference>
<proteinExistence type="predicted"/>
<comment type="caution">
    <text evidence="1">The sequence shown here is derived from an EMBL/GenBank/DDBJ whole genome shotgun (WGS) entry which is preliminary data.</text>
</comment>
<dbReference type="EMBL" id="PPTA01000009">
    <property type="protein sequence ID" value="TFB01143.1"/>
    <property type="molecule type" value="Genomic_DNA"/>
</dbReference>
<name>A0ABY2GYU8_9HYPO</name>
<protein>
    <recommendedName>
        <fullName evidence="3">Fungal-type protein kinase domain-containing protein</fullName>
    </recommendedName>
</protein>
<dbReference type="Proteomes" id="UP001642720">
    <property type="component" value="Unassembled WGS sequence"/>
</dbReference>
<sequence length="79" mass="8951">MVYGERTYLFDDQSAQAMSNEYQGLERAVKCERSKRGMKRGPKVFQVLKAVAVWKTGLITIYHDAGDNIAILVAQGIWE</sequence>
<evidence type="ECO:0008006" key="3">
    <source>
        <dbReference type="Google" id="ProtNLM"/>
    </source>
</evidence>
<keyword evidence="2" id="KW-1185">Reference proteome</keyword>